<evidence type="ECO:0000256" key="4">
    <source>
        <dbReference type="ARBA" id="ARBA00022553"/>
    </source>
</evidence>
<keyword evidence="6" id="KW-0812">Transmembrane</keyword>
<reference evidence="12 13" key="1">
    <citation type="submission" date="2020-08" db="EMBL/GenBank/DDBJ databases">
        <title>Sequencing the genomes of 1000 actinobacteria strains.</title>
        <authorList>
            <person name="Klenk H.-P."/>
        </authorList>
    </citation>
    <scope>NUCLEOTIDE SEQUENCE [LARGE SCALE GENOMIC DNA]</scope>
    <source>
        <strain evidence="12 13">DSM 45913</strain>
    </source>
</reference>
<dbReference type="EC" id="2.7.13.3" evidence="3"/>
<evidence type="ECO:0000256" key="7">
    <source>
        <dbReference type="ARBA" id="ARBA00022777"/>
    </source>
</evidence>
<dbReference type="Pfam" id="PF00672">
    <property type="entry name" value="HAMP"/>
    <property type="match status" value="1"/>
</dbReference>
<gene>
    <name evidence="12" type="ORF">FHU36_003566</name>
</gene>
<dbReference type="AlphaFoldDB" id="A0A7X0C4M7"/>
<sequence length="183" mass="19270">MGSTVALVLLIPVALALGWFVAGRFLRPLRAITATATIISAGDLHRRLALGEPTDELTELGHTPDDLFARLQASFDAQRHFVADASHELRTPLAGLRTLLEVALADPDAGTDTLRSACQEALALWADARSGSSKHCSLWPPASAASPAGTPSTSPTSPKECSPPAATKQRRQALTSSNTSRPQ</sequence>
<dbReference type="PROSITE" id="PS50885">
    <property type="entry name" value="HAMP"/>
    <property type="match status" value="1"/>
</dbReference>
<comment type="caution">
    <text evidence="12">The sequence shown here is derived from an EMBL/GenBank/DDBJ whole genome shotgun (WGS) entry which is preliminary data.</text>
</comment>
<keyword evidence="8" id="KW-1133">Transmembrane helix</keyword>
<protein>
    <recommendedName>
        <fullName evidence="3">histidine kinase</fullName>
        <ecNumber evidence="3">2.7.13.3</ecNumber>
    </recommendedName>
</protein>
<dbReference type="CDD" id="cd06225">
    <property type="entry name" value="HAMP"/>
    <property type="match status" value="1"/>
</dbReference>
<dbReference type="InterPro" id="IPR003661">
    <property type="entry name" value="HisK_dim/P_dom"/>
</dbReference>
<keyword evidence="7 12" id="KW-0418">Kinase</keyword>
<dbReference type="Pfam" id="PF00512">
    <property type="entry name" value="HisKA"/>
    <property type="match status" value="1"/>
</dbReference>
<proteinExistence type="predicted"/>
<dbReference type="PANTHER" id="PTHR45436:SF5">
    <property type="entry name" value="SENSOR HISTIDINE KINASE TRCS"/>
    <property type="match status" value="1"/>
</dbReference>
<dbReference type="RefSeq" id="WP_221496405.1">
    <property type="nucleotide sequence ID" value="NZ_JACHJB010000002.1"/>
</dbReference>
<dbReference type="CDD" id="cd00082">
    <property type="entry name" value="HisKA"/>
    <property type="match status" value="1"/>
</dbReference>
<evidence type="ECO:0000256" key="5">
    <source>
        <dbReference type="ARBA" id="ARBA00022679"/>
    </source>
</evidence>
<dbReference type="SMART" id="SM00388">
    <property type="entry name" value="HisKA"/>
    <property type="match status" value="1"/>
</dbReference>
<feature type="compositionally biased region" description="Polar residues" evidence="10">
    <location>
        <begin position="172"/>
        <end position="183"/>
    </location>
</feature>
<dbReference type="Proteomes" id="UP000583800">
    <property type="component" value="Unassembled WGS sequence"/>
</dbReference>
<dbReference type="EMBL" id="JACHJB010000002">
    <property type="protein sequence ID" value="MBB6347021.1"/>
    <property type="molecule type" value="Genomic_DNA"/>
</dbReference>
<dbReference type="PANTHER" id="PTHR45436">
    <property type="entry name" value="SENSOR HISTIDINE KINASE YKOH"/>
    <property type="match status" value="1"/>
</dbReference>
<keyword evidence="9" id="KW-0902">Two-component regulatory system</keyword>
<dbReference type="Gene3D" id="6.10.340.10">
    <property type="match status" value="1"/>
</dbReference>
<evidence type="ECO:0000313" key="13">
    <source>
        <dbReference type="Proteomes" id="UP000583800"/>
    </source>
</evidence>
<dbReference type="GO" id="GO:0005886">
    <property type="term" value="C:plasma membrane"/>
    <property type="evidence" value="ECO:0007669"/>
    <property type="project" value="UniProtKB-SubCell"/>
</dbReference>
<dbReference type="SUPFAM" id="SSF158472">
    <property type="entry name" value="HAMP domain-like"/>
    <property type="match status" value="1"/>
</dbReference>
<evidence type="ECO:0000256" key="10">
    <source>
        <dbReference type="SAM" id="MobiDB-lite"/>
    </source>
</evidence>
<dbReference type="InterPro" id="IPR036097">
    <property type="entry name" value="HisK_dim/P_sf"/>
</dbReference>
<keyword evidence="5" id="KW-0808">Transferase</keyword>
<dbReference type="SMART" id="SM00304">
    <property type="entry name" value="HAMP"/>
    <property type="match status" value="1"/>
</dbReference>
<comment type="catalytic activity">
    <reaction evidence="1">
        <text>ATP + protein L-histidine = ADP + protein N-phospho-L-histidine.</text>
        <dbReference type="EC" id="2.7.13.3"/>
    </reaction>
</comment>
<dbReference type="GO" id="GO:0000155">
    <property type="term" value="F:phosphorelay sensor kinase activity"/>
    <property type="evidence" value="ECO:0007669"/>
    <property type="project" value="InterPro"/>
</dbReference>
<dbReference type="InterPro" id="IPR003660">
    <property type="entry name" value="HAMP_dom"/>
</dbReference>
<evidence type="ECO:0000256" key="6">
    <source>
        <dbReference type="ARBA" id="ARBA00022692"/>
    </source>
</evidence>
<evidence type="ECO:0000259" key="11">
    <source>
        <dbReference type="PROSITE" id="PS50885"/>
    </source>
</evidence>
<evidence type="ECO:0000256" key="9">
    <source>
        <dbReference type="ARBA" id="ARBA00023012"/>
    </source>
</evidence>
<evidence type="ECO:0000256" key="8">
    <source>
        <dbReference type="ARBA" id="ARBA00022989"/>
    </source>
</evidence>
<name>A0A7X0C4M7_9ACTN</name>
<keyword evidence="13" id="KW-1185">Reference proteome</keyword>
<organism evidence="12 13">
    <name type="scientific">Nonomuraea muscovyensis</name>
    <dbReference type="NCBI Taxonomy" id="1124761"/>
    <lineage>
        <taxon>Bacteria</taxon>
        <taxon>Bacillati</taxon>
        <taxon>Actinomycetota</taxon>
        <taxon>Actinomycetes</taxon>
        <taxon>Streptosporangiales</taxon>
        <taxon>Streptosporangiaceae</taxon>
        <taxon>Nonomuraea</taxon>
    </lineage>
</organism>
<keyword evidence="8" id="KW-0472">Membrane</keyword>
<dbReference type="InterPro" id="IPR050428">
    <property type="entry name" value="TCS_sensor_his_kinase"/>
</dbReference>
<dbReference type="Gene3D" id="1.10.287.130">
    <property type="match status" value="1"/>
</dbReference>
<evidence type="ECO:0000313" key="12">
    <source>
        <dbReference type="EMBL" id="MBB6347021.1"/>
    </source>
</evidence>
<accession>A0A7X0C4M7</accession>
<evidence type="ECO:0000256" key="1">
    <source>
        <dbReference type="ARBA" id="ARBA00000085"/>
    </source>
</evidence>
<feature type="region of interest" description="Disordered" evidence="10">
    <location>
        <begin position="136"/>
        <end position="183"/>
    </location>
</feature>
<feature type="domain" description="HAMP" evidence="11">
    <location>
        <begin position="23"/>
        <end position="76"/>
    </location>
</feature>
<dbReference type="SUPFAM" id="SSF47384">
    <property type="entry name" value="Homodimeric domain of signal transducing histidine kinase"/>
    <property type="match status" value="1"/>
</dbReference>
<keyword evidence="4" id="KW-0597">Phosphoprotein</keyword>
<feature type="compositionally biased region" description="Low complexity" evidence="10">
    <location>
        <begin position="140"/>
        <end position="164"/>
    </location>
</feature>
<comment type="subcellular location">
    <subcellularLocation>
        <location evidence="2">Cell membrane</location>
    </subcellularLocation>
</comment>
<evidence type="ECO:0000256" key="2">
    <source>
        <dbReference type="ARBA" id="ARBA00004236"/>
    </source>
</evidence>
<evidence type="ECO:0000256" key="3">
    <source>
        <dbReference type="ARBA" id="ARBA00012438"/>
    </source>
</evidence>